<keyword evidence="2 6" id="KW-0862">Zinc</keyword>
<accession>A0A497XNC1</accession>
<keyword evidence="5 6" id="KW-0676">Redox-active center</keyword>
<comment type="similarity">
    <text evidence="6">Belongs to the HSP33 family.</text>
</comment>
<dbReference type="RefSeq" id="WP_121009850.1">
    <property type="nucleotide sequence ID" value="NZ_RCCJ01000001.1"/>
</dbReference>
<proteinExistence type="inferred from homology"/>
<dbReference type="AlphaFoldDB" id="A0A497XNC1"/>
<evidence type="ECO:0000256" key="5">
    <source>
        <dbReference type="ARBA" id="ARBA00023284"/>
    </source>
</evidence>
<dbReference type="PANTHER" id="PTHR30111:SF1">
    <property type="entry name" value="33 KDA CHAPERONIN"/>
    <property type="match status" value="1"/>
</dbReference>
<organism evidence="7 8">
    <name type="scientific">Hydrogenivirga caldilitoris</name>
    <dbReference type="NCBI Taxonomy" id="246264"/>
    <lineage>
        <taxon>Bacteria</taxon>
        <taxon>Pseudomonadati</taxon>
        <taxon>Aquificota</taxon>
        <taxon>Aquificia</taxon>
        <taxon>Aquificales</taxon>
        <taxon>Aquificaceae</taxon>
        <taxon>Hydrogenivirga</taxon>
    </lineage>
</organism>
<dbReference type="GO" id="GO:0042026">
    <property type="term" value="P:protein refolding"/>
    <property type="evidence" value="ECO:0007669"/>
    <property type="project" value="TreeGrafter"/>
</dbReference>
<feature type="disulfide bond" description="Redox-active" evidence="6">
    <location>
        <begin position="293"/>
        <end position="296"/>
    </location>
</feature>
<dbReference type="SUPFAM" id="SSF118352">
    <property type="entry name" value="HSP33 redox switch-like"/>
    <property type="match status" value="1"/>
</dbReference>
<name>A0A497XNC1_9AQUI</name>
<dbReference type="InterPro" id="IPR016153">
    <property type="entry name" value="Heat_shock_Hsp33_N"/>
</dbReference>
<gene>
    <name evidence="6" type="primary">hslO</name>
    <name evidence="7" type="ORF">BCF55_0627</name>
</gene>
<dbReference type="InterPro" id="IPR000397">
    <property type="entry name" value="Heat_shock_Hsp33"/>
</dbReference>
<dbReference type="SUPFAM" id="SSF64397">
    <property type="entry name" value="Hsp33 domain"/>
    <property type="match status" value="1"/>
</dbReference>
<reference evidence="7 8" key="1">
    <citation type="submission" date="2018-10" db="EMBL/GenBank/DDBJ databases">
        <title>Genomic Encyclopedia of Archaeal and Bacterial Type Strains, Phase II (KMG-II): from individual species to whole genera.</title>
        <authorList>
            <person name="Goeker M."/>
        </authorList>
    </citation>
    <scope>NUCLEOTIDE SEQUENCE [LARGE SCALE GENOMIC DNA]</scope>
    <source>
        <strain evidence="7 8">DSM 16510</strain>
    </source>
</reference>
<comment type="caution">
    <text evidence="7">The sequence shown here is derived from an EMBL/GenBank/DDBJ whole genome shotgun (WGS) entry which is preliminary data.</text>
</comment>
<feature type="disulfide bond" description="Redox-active" evidence="6">
    <location>
        <begin position="261"/>
        <end position="263"/>
    </location>
</feature>
<dbReference type="InterPro" id="IPR016154">
    <property type="entry name" value="Heat_shock_Hsp33_C"/>
</dbReference>
<evidence type="ECO:0000313" key="7">
    <source>
        <dbReference type="EMBL" id="RLJ70358.1"/>
    </source>
</evidence>
<keyword evidence="3 6" id="KW-1015">Disulfide bond</keyword>
<dbReference type="HAMAP" id="MF_00117">
    <property type="entry name" value="HslO"/>
    <property type="match status" value="1"/>
</dbReference>
<protein>
    <recommendedName>
        <fullName evidence="6">33 kDa chaperonin</fullName>
    </recommendedName>
    <alternativeName>
        <fullName evidence="6">Heat shock protein 33 homolog</fullName>
        <shortName evidence="6">HSP33</shortName>
    </alternativeName>
</protein>
<evidence type="ECO:0000256" key="1">
    <source>
        <dbReference type="ARBA" id="ARBA00022490"/>
    </source>
</evidence>
<keyword evidence="1 6" id="KW-0963">Cytoplasm</keyword>
<dbReference type="PIRSF" id="PIRSF005261">
    <property type="entry name" value="Heat_shock_Hsp33"/>
    <property type="match status" value="1"/>
</dbReference>
<dbReference type="GO" id="GO:0005737">
    <property type="term" value="C:cytoplasm"/>
    <property type="evidence" value="ECO:0007669"/>
    <property type="project" value="UniProtKB-SubCell"/>
</dbReference>
<dbReference type="Proteomes" id="UP000267841">
    <property type="component" value="Unassembled WGS sequence"/>
</dbReference>
<comment type="PTM">
    <text evidence="6">Under oxidizing conditions two disulfide bonds are formed involving the reactive cysteines. Under reducing conditions zinc is bound to the reactive cysteines and the protein is inactive.</text>
</comment>
<keyword evidence="4 6" id="KW-0143">Chaperone</keyword>
<dbReference type="OrthoDB" id="9776534at2"/>
<dbReference type="GO" id="GO:0051082">
    <property type="term" value="F:unfolded protein binding"/>
    <property type="evidence" value="ECO:0007669"/>
    <property type="project" value="UniProtKB-UniRule"/>
</dbReference>
<dbReference type="CDD" id="cd00498">
    <property type="entry name" value="Hsp33"/>
    <property type="match status" value="1"/>
</dbReference>
<comment type="subcellular location">
    <subcellularLocation>
        <location evidence="6">Cytoplasm</location>
    </subcellularLocation>
</comment>
<evidence type="ECO:0000256" key="6">
    <source>
        <dbReference type="HAMAP-Rule" id="MF_00117"/>
    </source>
</evidence>
<keyword evidence="8" id="KW-1185">Reference proteome</keyword>
<evidence type="ECO:0000256" key="2">
    <source>
        <dbReference type="ARBA" id="ARBA00022833"/>
    </source>
</evidence>
<dbReference type="Gene3D" id="3.90.1280.10">
    <property type="entry name" value="HSP33 redox switch-like"/>
    <property type="match status" value="1"/>
</dbReference>
<sequence length="310" mass="34325">MIQRELSKETREDLKNYFADRDYMVIAVPRKEPARVYVVKATNAVETARRIHNLSPGATVALGRALVGVLLLTSLVKHATDQKVLLKIEGDGPIGTIYAEADGKGRVRGFVENPQVDTFTKEVNGKKKFDVSRIVGRNGNLTVVKELRMGTPYTSIVPLVSGEIAQDLAYYFSQSEQIPSAVGIGVLVNEDGSVKHAGGFLVQTLGGISDKVVDLLEHRVNELPPLTELMEEGKRPEDIAIMLLDGLEPQLIGLKEVEYYCPCDEEIARSSLLLLTEGELNELLEEGPAEVVCKFCGRVYRFTREDLQRR</sequence>
<evidence type="ECO:0000256" key="3">
    <source>
        <dbReference type="ARBA" id="ARBA00023157"/>
    </source>
</evidence>
<evidence type="ECO:0000256" key="4">
    <source>
        <dbReference type="ARBA" id="ARBA00023186"/>
    </source>
</evidence>
<dbReference type="Pfam" id="PF01430">
    <property type="entry name" value="HSP33"/>
    <property type="match status" value="1"/>
</dbReference>
<comment type="function">
    <text evidence="6">Redox regulated molecular chaperone. Protects both thermally unfolding and oxidatively damaged proteins from irreversible aggregation. Plays an important role in the bacterial defense system toward oxidative stress.</text>
</comment>
<dbReference type="PANTHER" id="PTHR30111">
    <property type="entry name" value="33 KDA CHAPERONIN"/>
    <property type="match status" value="1"/>
</dbReference>
<evidence type="ECO:0000313" key="8">
    <source>
        <dbReference type="Proteomes" id="UP000267841"/>
    </source>
</evidence>
<dbReference type="NCBIfam" id="NF001033">
    <property type="entry name" value="PRK00114.1"/>
    <property type="match status" value="1"/>
</dbReference>
<dbReference type="Gene3D" id="3.55.30.10">
    <property type="entry name" value="Hsp33 domain"/>
    <property type="match status" value="1"/>
</dbReference>
<dbReference type="EMBL" id="RCCJ01000001">
    <property type="protein sequence ID" value="RLJ70358.1"/>
    <property type="molecule type" value="Genomic_DNA"/>
</dbReference>
<dbReference type="GO" id="GO:0044183">
    <property type="term" value="F:protein folding chaperone"/>
    <property type="evidence" value="ECO:0007669"/>
    <property type="project" value="TreeGrafter"/>
</dbReference>